<sequence>MKNEDKGAFKVSMSLREGSDEVDTRELSSSITFDGTGISIEYDMRHQGYIGAFLHEARKMLPEALDAVARNRMVDEITSSVTLSVPEIKIATGQGPMIGAGNQNRYRSGVDEKPQEPEPETARGIDLNSPHQRLKSNILDTLLMGSYCRDGEIERVADKIVKMVDGDCLKAILNLHEIFRERPYLFKVYSNPHPVHAGVYLEIAKMQLRQLRVLL</sequence>
<protein>
    <submittedName>
        <fullName evidence="2">Uncharacterized protein</fullName>
    </submittedName>
</protein>
<dbReference type="EMBL" id="JAQBIE010000024">
    <property type="protein sequence ID" value="MDB6178991.1"/>
    <property type="molecule type" value="Genomic_DNA"/>
</dbReference>
<evidence type="ECO:0000313" key="3">
    <source>
        <dbReference type="Proteomes" id="UP001165641"/>
    </source>
</evidence>
<proteinExistence type="predicted"/>
<evidence type="ECO:0000313" key="2">
    <source>
        <dbReference type="EMBL" id="MDB6178991.1"/>
    </source>
</evidence>
<comment type="caution">
    <text evidence="2">The sequence shown here is derived from an EMBL/GenBank/DDBJ whole genome shotgun (WGS) entry which is preliminary data.</text>
</comment>
<gene>
    <name evidence="2" type="ORF">PAF17_15980</name>
</gene>
<feature type="region of interest" description="Disordered" evidence="1">
    <location>
        <begin position="1"/>
        <end position="21"/>
    </location>
</feature>
<accession>A0ABT4ZI05</accession>
<organism evidence="2 3">
    <name type="scientific">Paracoccus onchidii</name>
    <dbReference type="NCBI Taxonomy" id="3017813"/>
    <lineage>
        <taxon>Bacteria</taxon>
        <taxon>Pseudomonadati</taxon>
        <taxon>Pseudomonadota</taxon>
        <taxon>Alphaproteobacteria</taxon>
        <taxon>Rhodobacterales</taxon>
        <taxon>Paracoccaceae</taxon>
        <taxon>Paracoccus</taxon>
    </lineage>
</organism>
<dbReference type="RefSeq" id="WP_271890107.1">
    <property type="nucleotide sequence ID" value="NZ_JAQBIE010000024.1"/>
</dbReference>
<evidence type="ECO:0000256" key="1">
    <source>
        <dbReference type="SAM" id="MobiDB-lite"/>
    </source>
</evidence>
<dbReference type="Proteomes" id="UP001165641">
    <property type="component" value="Unassembled WGS sequence"/>
</dbReference>
<reference evidence="2" key="1">
    <citation type="submission" date="2022-12" db="EMBL/GenBank/DDBJ databases">
        <title>Paracoccus onchidii sp. nov., isolated from a marine invertebrate from the South China Sea.</title>
        <authorList>
            <person name="Xu S."/>
            <person name="Liu Z."/>
            <person name="Xu Y."/>
        </authorList>
    </citation>
    <scope>NUCLEOTIDE SEQUENCE</scope>
    <source>
        <strain evidence="2">Z330</strain>
    </source>
</reference>
<feature type="region of interest" description="Disordered" evidence="1">
    <location>
        <begin position="94"/>
        <end position="127"/>
    </location>
</feature>
<keyword evidence="3" id="KW-1185">Reference proteome</keyword>
<feature type="compositionally biased region" description="Basic and acidic residues" evidence="1">
    <location>
        <begin position="108"/>
        <end position="123"/>
    </location>
</feature>
<name>A0ABT4ZI05_9RHOB</name>